<sequence>MVYGYKLIQLKGKDGIQYMVVLDEECQSLPSNVVDSQQRRLLVAALTHIYMSGGPVKEDDICICCTQRLETVNWPEMFLNGDKGK</sequence>
<accession>A0ABN8I3C8</accession>
<reference evidence="1" key="1">
    <citation type="submission" date="2022-03" db="EMBL/GenBank/DDBJ databases">
        <authorList>
            <person name="Martin H S."/>
        </authorList>
    </citation>
    <scope>NUCLEOTIDE SEQUENCE</scope>
</reference>
<feature type="non-terminal residue" evidence="1">
    <location>
        <position position="1"/>
    </location>
</feature>
<organism evidence="1 2">
    <name type="scientific">Iphiclides podalirius</name>
    <name type="common">scarce swallowtail</name>
    <dbReference type="NCBI Taxonomy" id="110791"/>
    <lineage>
        <taxon>Eukaryota</taxon>
        <taxon>Metazoa</taxon>
        <taxon>Ecdysozoa</taxon>
        <taxon>Arthropoda</taxon>
        <taxon>Hexapoda</taxon>
        <taxon>Insecta</taxon>
        <taxon>Pterygota</taxon>
        <taxon>Neoptera</taxon>
        <taxon>Endopterygota</taxon>
        <taxon>Lepidoptera</taxon>
        <taxon>Glossata</taxon>
        <taxon>Ditrysia</taxon>
        <taxon>Papilionoidea</taxon>
        <taxon>Papilionidae</taxon>
        <taxon>Papilioninae</taxon>
        <taxon>Iphiclides</taxon>
    </lineage>
</organism>
<evidence type="ECO:0000313" key="1">
    <source>
        <dbReference type="EMBL" id="CAH2044177.1"/>
    </source>
</evidence>
<gene>
    <name evidence="1" type="ORF">IPOD504_LOCUS4617</name>
</gene>
<evidence type="ECO:0000313" key="2">
    <source>
        <dbReference type="Proteomes" id="UP000837857"/>
    </source>
</evidence>
<keyword evidence="2" id="KW-1185">Reference proteome</keyword>
<dbReference type="Proteomes" id="UP000837857">
    <property type="component" value="Chromosome 15"/>
</dbReference>
<dbReference type="EMBL" id="OW152827">
    <property type="protein sequence ID" value="CAH2044177.1"/>
    <property type="molecule type" value="Genomic_DNA"/>
</dbReference>
<protein>
    <submittedName>
        <fullName evidence="1">Uncharacterized protein</fullName>
    </submittedName>
</protein>
<proteinExistence type="predicted"/>
<name>A0ABN8I3C8_9NEOP</name>